<gene>
    <name evidence="3" type="ORF">CNR27_07320</name>
</gene>
<protein>
    <submittedName>
        <fullName evidence="3">Peptidylprolyl isomerase</fullName>
    </submittedName>
</protein>
<keyword evidence="4" id="KW-1185">Reference proteome</keyword>
<evidence type="ECO:0000313" key="3">
    <source>
        <dbReference type="EMBL" id="ATD67272.1"/>
    </source>
</evidence>
<reference evidence="4" key="1">
    <citation type="submission" date="2017-09" db="EMBL/GenBank/DDBJ databases">
        <title>Luteimonas liuhanmingii sp.nov., isolated from the intestinal contents of Tibetan Plateau Pika in Yushu, Qinghai Province, China.</title>
        <authorList>
            <person name="Gui Z."/>
        </authorList>
    </citation>
    <scope>NUCLEOTIDE SEQUENCE [LARGE SCALE GENOMIC DNA]</scope>
    <source>
        <strain evidence="4">100111</strain>
    </source>
</reference>
<proteinExistence type="predicted"/>
<dbReference type="InterPro" id="IPR036944">
    <property type="entry name" value="PPIase_FKBP_N_sf"/>
</dbReference>
<dbReference type="GO" id="GO:0003755">
    <property type="term" value="F:peptidyl-prolyl cis-trans isomerase activity"/>
    <property type="evidence" value="ECO:0007669"/>
    <property type="project" value="InterPro"/>
</dbReference>
<dbReference type="Proteomes" id="UP000218968">
    <property type="component" value="Chromosome"/>
</dbReference>
<dbReference type="SUPFAM" id="SSF54534">
    <property type="entry name" value="FKBP-like"/>
    <property type="match status" value="1"/>
</dbReference>
<sequence>MGRFDRPFARQAISKSDLAEIHGMKLRFISVAIAAITFSGAAFAQQAAAPAASATDRTTLSYALGFDLGNRLAETGESVDVNTIIKGLQDGHGRKTPTYTPEQMGAAYNAFQQRMQQKIVAERRAALTQNEGQATTFLNEYKAREGVISLPSGVMYRVVEAGAGAKPTANSTVEIAYQALVVPVGIPLTQEDRTPAFKVSEAQIAGLREVLPLMPLNAVFEVVFPPGKFVSGEGTQEIARQPVGVMVKLLSVR</sequence>
<dbReference type="InterPro" id="IPR000774">
    <property type="entry name" value="PPIase_FKBP_N"/>
</dbReference>
<organism evidence="3 4">
    <name type="scientific">Luteimonas chenhongjianii</name>
    <dbReference type="NCBI Taxonomy" id="2006110"/>
    <lineage>
        <taxon>Bacteria</taxon>
        <taxon>Pseudomonadati</taxon>
        <taxon>Pseudomonadota</taxon>
        <taxon>Gammaproteobacteria</taxon>
        <taxon>Lysobacterales</taxon>
        <taxon>Lysobacteraceae</taxon>
        <taxon>Luteimonas</taxon>
    </lineage>
</organism>
<evidence type="ECO:0000256" key="1">
    <source>
        <dbReference type="SAM" id="SignalP"/>
    </source>
</evidence>
<dbReference type="EMBL" id="CP023406">
    <property type="protein sequence ID" value="ATD67272.1"/>
    <property type="molecule type" value="Genomic_DNA"/>
</dbReference>
<feature type="signal peptide" evidence="1">
    <location>
        <begin position="1"/>
        <end position="44"/>
    </location>
</feature>
<keyword evidence="3" id="KW-0413">Isomerase</keyword>
<dbReference type="KEGG" id="lum:CNR27_07320"/>
<dbReference type="GO" id="GO:0006457">
    <property type="term" value="P:protein folding"/>
    <property type="evidence" value="ECO:0007669"/>
    <property type="project" value="InterPro"/>
</dbReference>
<dbReference type="Gene3D" id="1.10.287.460">
    <property type="entry name" value="Peptidyl-prolyl cis-trans isomerase, FKBP-type, N-terminal domain"/>
    <property type="match status" value="1"/>
</dbReference>
<dbReference type="AlphaFoldDB" id="A0A290XDQ3"/>
<dbReference type="Gene3D" id="3.10.50.40">
    <property type="match status" value="1"/>
</dbReference>
<feature type="chain" id="PRO_5013058615" evidence="1">
    <location>
        <begin position="45"/>
        <end position="253"/>
    </location>
</feature>
<dbReference type="InterPro" id="IPR046357">
    <property type="entry name" value="PPIase_dom_sf"/>
</dbReference>
<keyword evidence="1" id="KW-0732">Signal</keyword>
<evidence type="ECO:0000313" key="4">
    <source>
        <dbReference type="Proteomes" id="UP000218968"/>
    </source>
</evidence>
<accession>A0A290XDQ3</accession>
<dbReference type="Pfam" id="PF01346">
    <property type="entry name" value="FKBP_N"/>
    <property type="match status" value="1"/>
</dbReference>
<evidence type="ECO:0000259" key="2">
    <source>
        <dbReference type="Pfam" id="PF01346"/>
    </source>
</evidence>
<name>A0A290XDQ3_9GAMM</name>
<feature type="domain" description="Peptidyl-prolyl cis-trans isomerase FKBP-type N-terminal" evidence="2">
    <location>
        <begin position="59"/>
        <end position="158"/>
    </location>
</feature>